<evidence type="ECO:0000313" key="1">
    <source>
        <dbReference type="EMBL" id="PWV73654.1"/>
    </source>
</evidence>
<evidence type="ECO:0000313" key="2">
    <source>
        <dbReference type="Proteomes" id="UP000246410"/>
    </source>
</evidence>
<organism evidence="1 2">
    <name type="scientific">Nocardia neocaledoniensis</name>
    <dbReference type="NCBI Taxonomy" id="236511"/>
    <lineage>
        <taxon>Bacteria</taxon>
        <taxon>Bacillati</taxon>
        <taxon>Actinomycetota</taxon>
        <taxon>Actinomycetes</taxon>
        <taxon>Mycobacteriales</taxon>
        <taxon>Nocardiaceae</taxon>
        <taxon>Nocardia</taxon>
    </lineage>
</organism>
<sequence length="78" mass="8191">MAMLDIIVTTHPVAKTAIEEVVVRAPGSLVPVADGTVVIECLSATHPNQYTAPVDDAVPLFWQAVETVFGIAPHGPSE</sequence>
<dbReference type="EMBL" id="QGTL01000007">
    <property type="protein sequence ID" value="PWV73654.1"/>
    <property type="molecule type" value="Genomic_DNA"/>
</dbReference>
<keyword evidence="2" id="KW-1185">Reference proteome</keyword>
<reference evidence="1 2" key="1">
    <citation type="submission" date="2018-05" db="EMBL/GenBank/DDBJ databases">
        <title>Genomic Encyclopedia of Type Strains, Phase IV (KMG-IV): sequencing the most valuable type-strain genomes for metagenomic binning, comparative biology and taxonomic classification.</title>
        <authorList>
            <person name="Goeker M."/>
        </authorList>
    </citation>
    <scope>NUCLEOTIDE SEQUENCE [LARGE SCALE GENOMIC DNA]</scope>
    <source>
        <strain evidence="1 2">DSM 44717</strain>
    </source>
</reference>
<gene>
    <name evidence="1" type="ORF">DFR69_107281</name>
</gene>
<dbReference type="Proteomes" id="UP000246410">
    <property type="component" value="Unassembled WGS sequence"/>
</dbReference>
<protein>
    <submittedName>
        <fullName evidence="1">Uncharacterized protein</fullName>
    </submittedName>
</protein>
<dbReference type="AlphaFoldDB" id="A0A317NFN1"/>
<name>A0A317NFN1_9NOCA</name>
<accession>A0A317NFN1</accession>
<comment type="caution">
    <text evidence="1">The sequence shown here is derived from an EMBL/GenBank/DDBJ whole genome shotgun (WGS) entry which is preliminary data.</text>
</comment>
<proteinExistence type="predicted"/>